<dbReference type="Gene3D" id="3.30.40.10">
    <property type="entry name" value="Zinc/RING finger domain, C3HC4 (zinc finger)"/>
    <property type="match status" value="2"/>
</dbReference>
<organism evidence="6 7">
    <name type="scientific">Sorghum bicolor</name>
    <name type="common">Sorghum</name>
    <name type="synonym">Sorghum vulgare</name>
    <dbReference type="NCBI Taxonomy" id="4558"/>
    <lineage>
        <taxon>Eukaryota</taxon>
        <taxon>Viridiplantae</taxon>
        <taxon>Streptophyta</taxon>
        <taxon>Embryophyta</taxon>
        <taxon>Tracheophyta</taxon>
        <taxon>Spermatophyta</taxon>
        <taxon>Magnoliopsida</taxon>
        <taxon>Liliopsida</taxon>
        <taxon>Poales</taxon>
        <taxon>Poaceae</taxon>
        <taxon>PACMAD clade</taxon>
        <taxon>Panicoideae</taxon>
        <taxon>Andropogonodae</taxon>
        <taxon>Andropogoneae</taxon>
        <taxon>Sorghinae</taxon>
        <taxon>Sorghum</taxon>
    </lineage>
</organism>
<keyword evidence="2 4" id="KW-0863">Zinc-finger</keyword>
<keyword evidence="1" id="KW-0479">Metal-binding</keyword>
<feature type="domain" description="PHD-type" evidence="5">
    <location>
        <begin position="17"/>
        <end position="75"/>
    </location>
</feature>
<dbReference type="SUPFAM" id="SSF57903">
    <property type="entry name" value="FYVE/PHD zinc finger"/>
    <property type="match status" value="2"/>
</dbReference>
<name>C5XEL3_SORBI</name>
<evidence type="ECO:0000313" key="6">
    <source>
        <dbReference type="EMBL" id="EES01867.2"/>
    </source>
</evidence>
<protein>
    <recommendedName>
        <fullName evidence="5">PHD-type domain-containing protein</fullName>
    </recommendedName>
</protein>
<dbReference type="AlphaFoldDB" id="C5XEL3"/>
<dbReference type="PANTHER" id="PTHR47162">
    <property type="entry name" value="OS02G0192300 PROTEIN"/>
    <property type="match status" value="1"/>
</dbReference>
<keyword evidence="7" id="KW-1185">Reference proteome</keyword>
<feature type="domain" description="PHD-type" evidence="5">
    <location>
        <begin position="71"/>
        <end position="121"/>
    </location>
</feature>
<dbReference type="GO" id="GO:0008270">
    <property type="term" value="F:zinc ion binding"/>
    <property type="evidence" value="ECO:0007669"/>
    <property type="project" value="UniProtKB-KW"/>
</dbReference>
<dbReference type="InterPro" id="IPR013083">
    <property type="entry name" value="Znf_RING/FYVE/PHD"/>
</dbReference>
<dbReference type="STRING" id="4558.C5XEL3"/>
<dbReference type="OMA" id="CNEVEKP"/>
<dbReference type="Gramene" id="EES01867">
    <property type="protein sequence ID" value="EES01867"/>
    <property type="gene ID" value="SORBI_3003G379400"/>
</dbReference>
<gene>
    <name evidence="6" type="ORF">SORBI_3003G379400</name>
</gene>
<proteinExistence type="predicted"/>
<evidence type="ECO:0000313" key="7">
    <source>
        <dbReference type="Proteomes" id="UP000000768"/>
    </source>
</evidence>
<dbReference type="Pfam" id="PF00628">
    <property type="entry name" value="PHD"/>
    <property type="match status" value="1"/>
</dbReference>
<dbReference type="InterPro" id="IPR001965">
    <property type="entry name" value="Znf_PHD"/>
</dbReference>
<sequence length="174" mass="19902">MAPSQLPELELSPTAIFTRCKVCGGCEEKDKRFLVCSHSECFYKYYHVRCLTKEQIASDVQMGSQLWYCPSCLCRVCLCDTDDDKIILCDCCDQAYHLYCLSPPKTKVPTKYWDCDPCKKRKEKEKRILMLHRKDYDGDILKSTEIDGLDLLLNAAENSTGDKETEVATTTGKK</sequence>
<dbReference type="InterPro" id="IPR011011">
    <property type="entry name" value="Znf_FYVE_PHD"/>
</dbReference>
<dbReference type="PROSITE" id="PS50016">
    <property type="entry name" value="ZF_PHD_2"/>
    <property type="match status" value="2"/>
</dbReference>
<dbReference type="EMBL" id="CM000762">
    <property type="protein sequence ID" value="EES01867.2"/>
    <property type="molecule type" value="Genomic_DNA"/>
</dbReference>
<evidence type="ECO:0000256" key="4">
    <source>
        <dbReference type="PROSITE-ProRule" id="PRU00146"/>
    </source>
</evidence>
<accession>C5XEL3</accession>
<reference evidence="7" key="2">
    <citation type="journal article" date="2018" name="Plant J.">
        <title>The Sorghum bicolor reference genome: improved assembly, gene annotations, a transcriptome atlas, and signatures of genome organization.</title>
        <authorList>
            <person name="McCormick R.F."/>
            <person name="Truong S.K."/>
            <person name="Sreedasyam A."/>
            <person name="Jenkins J."/>
            <person name="Shu S."/>
            <person name="Sims D."/>
            <person name="Kennedy M."/>
            <person name="Amirebrahimi M."/>
            <person name="Weers B.D."/>
            <person name="McKinley B."/>
            <person name="Mattison A."/>
            <person name="Morishige D.T."/>
            <person name="Grimwood J."/>
            <person name="Schmutz J."/>
            <person name="Mullet J.E."/>
        </authorList>
    </citation>
    <scope>NUCLEOTIDE SEQUENCE [LARGE SCALE GENOMIC DNA]</scope>
    <source>
        <strain evidence="7">cv. BTx623</strain>
    </source>
</reference>
<evidence type="ECO:0000256" key="2">
    <source>
        <dbReference type="ARBA" id="ARBA00022771"/>
    </source>
</evidence>
<evidence type="ECO:0000256" key="3">
    <source>
        <dbReference type="ARBA" id="ARBA00022833"/>
    </source>
</evidence>
<dbReference type="PANTHER" id="PTHR47162:SF9">
    <property type="entry name" value="PHD FINGER PROTEIN EHD3-LIKE"/>
    <property type="match status" value="1"/>
</dbReference>
<evidence type="ECO:0000259" key="5">
    <source>
        <dbReference type="PROSITE" id="PS50016"/>
    </source>
</evidence>
<dbReference type="InterPro" id="IPR019787">
    <property type="entry name" value="Znf_PHD-finger"/>
</dbReference>
<dbReference type="HOGENOM" id="CLU_000288_0_0_1"/>
<dbReference type="InParanoid" id="C5XEL3"/>
<evidence type="ECO:0000256" key="1">
    <source>
        <dbReference type="ARBA" id="ARBA00022723"/>
    </source>
</evidence>
<dbReference type="InterPro" id="IPR019786">
    <property type="entry name" value="Zinc_finger_PHD-type_CS"/>
</dbReference>
<dbReference type="SMART" id="SM00249">
    <property type="entry name" value="PHD"/>
    <property type="match status" value="2"/>
</dbReference>
<dbReference type="Proteomes" id="UP000000768">
    <property type="component" value="Chromosome 3"/>
</dbReference>
<dbReference type="eggNOG" id="ENOG502QQIW">
    <property type="taxonomic scope" value="Eukaryota"/>
</dbReference>
<reference evidence="6 7" key="1">
    <citation type="journal article" date="2009" name="Nature">
        <title>The Sorghum bicolor genome and the diversification of grasses.</title>
        <authorList>
            <person name="Paterson A.H."/>
            <person name="Bowers J.E."/>
            <person name="Bruggmann R."/>
            <person name="Dubchak I."/>
            <person name="Grimwood J."/>
            <person name="Gundlach H."/>
            <person name="Haberer G."/>
            <person name="Hellsten U."/>
            <person name="Mitros T."/>
            <person name="Poliakov A."/>
            <person name="Schmutz J."/>
            <person name="Spannagl M."/>
            <person name="Tang H."/>
            <person name="Wang X."/>
            <person name="Wicker T."/>
            <person name="Bharti A.K."/>
            <person name="Chapman J."/>
            <person name="Feltus F.A."/>
            <person name="Gowik U."/>
            <person name="Grigoriev I.V."/>
            <person name="Lyons E."/>
            <person name="Maher C.A."/>
            <person name="Martis M."/>
            <person name="Narechania A."/>
            <person name="Otillar R.P."/>
            <person name="Penning B.W."/>
            <person name="Salamov A.A."/>
            <person name="Wang Y."/>
            <person name="Zhang L."/>
            <person name="Carpita N.C."/>
            <person name="Freeling M."/>
            <person name="Gingle A.R."/>
            <person name="Hash C.T."/>
            <person name="Keller B."/>
            <person name="Klein P."/>
            <person name="Kresovich S."/>
            <person name="McCann M.C."/>
            <person name="Ming R."/>
            <person name="Peterson D.G."/>
            <person name="Mehboob-ur-Rahman"/>
            <person name="Ware D."/>
            <person name="Westhoff P."/>
            <person name="Mayer K.F."/>
            <person name="Messing J."/>
            <person name="Rokhsar D.S."/>
        </authorList>
    </citation>
    <scope>NUCLEOTIDE SEQUENCE [LARGE SCALE GENOMIC DNA]</scope>
    <source>
        <strain evidence="7">cv. BTx623</strain>
    </source>
</reference>
<dbReference type="PROSITE" id="PS01359">
    <property type="entry name" value="ZF_PHD_1"/>
    <property type="match status" value="2"/>
</dbReference>
<keyword evidence="3" id="KW-0862">Zinc</keyword>